<dbReference type="EMBL" id="JAVDWH010000001">
    <property type="protein sequence ID" value="MDR7085754.1"/>
    <property type="molecule type" value="Genomic_DNA"/>
</dbReference>
<comment type="caution">
    <text evidence="1">The sequence shown here is derived from an EMBL/GenBank/DDBJ whole genome shotgun (WGS) entry which is preliminary data.</text>
</comment>
<accession>A0ABU1UKQ4</accession>
<dbReference type="RefSeq" id="WP_309966624.1">
    <property type="nucleotide sequence ID" value="NZ_JAVDWH010000001.1"/>
</dbReference>
<evidence type="ECO:0008006" key="3">
    <source>
        <dbReference type="Google" id="ProtNLM"/>
    </source>
</evidence>
<protein>
    <recommendedName>
        <fullName evidence="3">Replication initiation factor</fullName>
    </recommendedName>
</protein>
<gene>
    <name evidence="1" type="ORF">J2X11_000593</name>
</gene>
<sequence>MDIERNNSLKELASGVDALYLTGRGVLTSALVEDLERARTLASVNRDPVPLTLGNEQFLVGWGPLNKHRFRLEHRHAMVGMTYSDNLPTVFVQPHAEFIHAVGIEAVVKWCRETFAAILGHIDWQVSRMDLFVDVQGWSLVAEDRRDFVSRAKARRTWEDDEDLTGLGWGAGNAILARIYDKTLESLQKGTDWWPSVWGDAYKPGDRVVRVEFQLRRDALRDFGLSDPDDVLRNRRTLWKYLTGEWLSLREPSGDSNRSRRPVSDDWRRIQDAQLAGAPIGDELVRIGSREGSLRILLPALIGYATAAGAHFDARTIEELLVVLKSVMTKDEHVRGVSIEHRLAIQRRRLGLA</sequence>
<evidence type="ECO:0000313" key="2">
    <source>
        <dbReference type="Proteomes" id="UP001257739"/>
    </source>
</evidence>
<reference evidence="1 2" key="1">
    <citation type="submission" date="2023-07" db="EMBL/GenBank/DDBJ databases">
        <title>Sorghum-associated microbial communities from plants grown in Nebraska, USA.</title>
        <authorList>
            <person name="Schachtman D."/>
        </authorList>
    </citation>
    <scope>NUCLEOTIDE SEQUENCE [LARGE SCALE GENOMIC DNA]</scope>
    <source>
        <strain evidence="1 2">BE248</strain>
    </source>
</reference>
<name>A0ABU1UKQ4_9ACTN</name>
<evidence type="ECO:0000313" key="1">
    <source>
        <dbReference type="EMBL" id="MDR7085754.1"/>
    </source>
</evidence>
<keyword evidence="2" id="KW-1185">Reference proteome</keyword>
<dbReference type="Proteomes" id="UP001257739">
    <property type="component" value="Unassembled WGS sequence"/>
</dbReference>
<organism evidence="1 2">
    <name type="scientific">Aeromicrobium panaciterrae</name>
    <dbReference type="NCBI Taxonomy" id="363861"/>
    <lineage>
        <taxon>Bacteria</taxon>
        <taxon>Bacillati</taxon>
        <taxon>Actinomycetota</taxon>
        <taxon>Actinomycetes</taxon>
        <taxon>Propionibacteriales</taxon>
        <taxon>Nocardioidaceae</taxon>
        <taxon>Aeromicrobium</taxon>
    </lineage>
</organism>
<proteinExistence type="predicted"/>